<proteinExistence type="predicted"/>
<comment type="caution">
    <text evidence="1">The sequence shown here is derived from an EMBL/GenBank/DDBJ whole genome shotgun (WGS) entry which is preliminary data.</text>
</comment>
<reference evidence="2" key="1">
    <citation type="journal article" date="2024" name="Proc. Natl. Acad. Sci. U.S.A.">
        <title>Extraordinary preservation of gene collinearity over three hundred million years revealed in homosporous lycophytes.</title>
        <authorList>
            <person name="Li C."/>
            <person name="Wickell D."/>
            <person name="Kuo L.Y."/>
            <person name="Chen X."/>
            <person name="Nie B."/>
            <person name="Liao X."/>
            <person name="Peng D."/>
            <person name="Ji J."/>
            <person name="Jenkins J."/>
            <person name="Williams M."/>
            <person name="Shu S."/>
            <person name="Plott C."/>
            <person name="Barry K."/>
            <person name="Rajasekar S."/>
            <person name="Grimwood J."/>
            <person name="Han X."/>
            <person name="Sun S."/>
            <person name="Hou Z."/>
            <person name="He W."/>
            <person name="Dai G."/>
            <person name="Sun C."/>
            <person name="Schmutz J."/>
            <person name="Leebens-Mack J.H."/>
            <person name="Li F.W."/>
            <person name="Wang L."/>
        </authorList>
    </citation>
    <scope>NUCLEOTIDE SEQUENCE [LARGE SCALE GENOMIC DNA]</scope>
    <source>
        <strain evidence="2">cv. PW_Plant_1</strain>
    </source>
</reference>
<protein>
    <submittedName>
        <fullName evidence="1">Uncharacterized protein</fullName>
    </submittedName>
</protein>
<accession>A0ACC2CF92</accession>
<gene>
    <name evidence="1" type="ORF">O6H91_10G024600</name>
</gene>
<dbReference type="Proteomes" id="UP001162992">
    <property type="component" value="Chromosome 10"/>
</dbReference>
<organism evidence="1 2">
    <name type="scientific">Diphasiastrum complanatum</name>
    <name type="common">Issler's clubmoss</name>
    <name type="synonym">Lycopodium complanatum</name>
    <dbReference type="NCBI Taxonomy" id="34168"/>
    <lineage>
        <taxon>Eukaryota</taxon>
        <taxon>Viridiplantae</taxon>
        <taxon>Streptophyta</taxon>
        <taxon>Embryophyta</taxon>
        <taxon>Tracheophyta</taxon>
        <taxon>Lycopodiopsida</taxon>
        <taxon>Lycopodiales</taxon>
        <taxon>Lycopodiaceae</taxon>
        <taxon>Lycopodioideae</taxon>
        <taxon>Diphasiastrum</taxon>
    </lineage>
</organism>
<name>A0ACC2CF92_DIPCM</name>
<keyword evidence="2" id="KW-1185">Reference proteome</keyword>
<evidence type="ECO:0000313" key="2">
    <source>
        <dbReference type="Proteomes" id="UP001162992"/>
    </source>
</evidence>
<dbReference type="EMBL" id="CM055101">
    <property type="protein sequence ID" value="KAJ7540652.1"/>
    <property type="molecule type" value="Genomic_DNA"/>
</dbReference>
<evidence type="ECO:0000313" key="1">
    <source>
        <dbReference type="EMBL" id="KAJ7540652.1"/>
    </source>
</evidence>
<sequence>MTIAWLQHGCSENPSEDGAKDIEQYSATELLDKPEGLLLSPNKDQDVEDDRYLWDDQHGRTRGAPAMDTIFESHEEVADSSDEKFRDVVVVTNMANSSKEKMATSSSRNSPEEPSSSHSTEPALEDTIHAWCEATGLPTTVIVRFLGRIYNLHKFPLVSRSGFFKRALSTARYVDLPEDFPGGMEIFELVISFCYGKKIVLQSWNVAALRCASEFLDLTEEHGRENLCDISTSYLNEVALQSWKDTLVVLQECVCLHSIAEELFITSSCIEALAVMACSKLLNSEDKLLTPLLSRATRGGVTDSGRFISADWWIHDILELQLKDFSLLMLALRRHGMDEKYVTLAIVKYTDKLVLSIGNSPGDNSQCFDLTSAEVTEKYNLRCFVEEITNLLPTKKYAIPTGFFISLLKCALNTNATSDCKNKLETRIASQLEVATIEDLWAIRKLSNDSSMYASHLCSTKRIVSLFLEQHQISPDSGFEELLFQGNEVNSSILAVSSVSKLWDEYLAEIAKDSCLDPREFSELADMFPSYVRATHDKLYKAIDIYVKAHPNITTEERFGVCRILNYQKLSQKGNTRTESSPSTENMSSFHRRACSWQSLEDSLSRSSLHNRACSWRSLENFSSPDRVREEAAPLGLALQREAAAYREAAFLKDDFNATKSKLKSLEDELAHLKRRLYEKSRVSVDGNGQPSKISHESGGHTVGNMKQSGIFPGKIWHAQVKGLHIGQRLSKTFQKLGFKLFWLKGKQTACTELPERRSYSERWGDLFGKKTYRSNSFTHTFNDICMKVETTPVRRRNHNRHHSLS</sequence>